<evidence type="ECO:0000313" key="1">
    <source>
        <dbReference type="EMBL" id="KAI4340682.1"/>
    </source>
</evidence>
<sequence length="179" mass="19892">MRASATPVPSLSFTSLSPVAATPMLAMPASFPLAASDRLLSLVSEFRSLQEPIERVKRLLDYAAVLPAFEDSSRMDSNRVPGCTAQVWVDVGMDGQGRMRFWADSDSEIAKGFCSCLMDILDRAKPQEVMGMRAEELRVVNIGIVAHSRVNTWHHILVRMQSRTQELLNVPAMVTYLPR</sequence>
<keyword evidence="2" id="KW-1185">Reference proteome</keyword>
<accession>A0ACB9NYF6</accession>
<protein>
    <submittedName>
        <fullName evidence="1">Uncharacterized protein</fullName>
    </submittedName>
</protein>
<reference evidence="2" key="1">
    <citation type="journal article" date="2023" name="Front. Plant Sci.">
        <title>Chromosomal-level genome assembly of Melastoma candidum provides insights into trichome evolution.</title>
        <authorList>
            <person name="Zhong Y."/>
            <person name="Wu W."/>
            <person name="Sun C."/>
            <person name="Zou P."/>
            <person name="Liu Y."/>
            <person name="Dai S."/>
            <person name="Zhou R."/>
        </authorList>
    </citation>
    <scope>NUCLEOTIDE SEQUENCE [LARGE SCALE GENOMIC DNA]</scope>
</reference>
<evidence type="ECO:0000313" key="2">
    <source>
        <dbReference type="Proteomes" id="UP001057402"/>
    </source>
</evidence>
<comment type="caution">
    <text evidence="1">The sequence shown here is derived from an EMBL/GenBank/DDBJ whole genome shotgun (WGS) entry which is preliminary data.</text>
</comment>
<gene>
    <name evidence="1" type="ORF">MLD38_025492</name>
</gene>
<name>A0ACB9NYF6_9MYRT</name>
<dbReference type="EMBL" id="CM042886">
    <property type="protein sequence ID" value="KAI4340682.1"/>
    <property type="molecule type" value="Genomic_DNA"/>
</dbReference>
<organism evidence="1 2">
    <name type="scientific">Melastoma candidum</name>
    <dbReference type="NCBI Taxonomy" id="119954"/>
    <lineage>
        <taxon>Eukaryota</taxon>
        <taxon>Viridiplantae</taxon>
        <taxon>Streptophyta</taxon>
        <taxon>Embryophyta</taxon>
        <taxon>Tracheophyta</taxon>
        <taxon>Spermatophyta</taxon>
        <taxon>Magnoliopsida</taxon>
        <taxon>eudicotyledons</taxon>
        <taxon>Gunneridae</taxon>
        <taxon>Pentapetalae</taxon>
        <taxon>rosids</taxon>
        <taxon>malvids</taxon>
        <taxon>Myrtales</taxon>
        <taxon>Melastomataceae</taxon>
        <taxon>Melastomatoideae</taxon>
        <taxon>Melastomateae</taxon>
        <taxon>Melastoma</taxon>
    </lineage>
</organism>
<proteinExistence type="predicted"/>
<dbReference type="Proteomes" id="UP001057402">
    <property type="component" value="Chromosome 7"/>
</dbReference>